<feature type="non-terminal residue" evidence="1">
    <location>
        <position position="1"/>
    </location>
</feature>
<name>A0A382Y3U5_9ZZZZ</name>
<protein>
    <submittedName>
        <fullName evidence="1">Uncharacterized protein</fullName>
    </submittedName>
</protein>
<gene>
    <name evidence="1" type="ORF">METZ01_LOCUS430573</name>
</gene>
<dbReference type="AlphaFoldDB" id="A0A382Y3U5"/>
<dbReference type="EMBL" id="UINC01172579">
    <property type="protein sequence ID" value="SVD77719.1"/>
    <property type="molecule type" value="Genomic_DNA"/>
</dbReference>
<accession>A0A382Y3U5</accession>
<organism evidence="1">
    <name type="scientific">marine metagenome</name>
    <dbReference type="NCBI Taxonomy" id="408172"/>
    <lineage>
        <taxon>unclassified sequences</taxon>
        <taxon>metagenomes</taxon>
        <taxon>ecological metagenomes</taxon>
    </lineage>
</organism>
<sequence>QFVDCFPTSLGAIEFATDAPEVEYAIADMTLRYTYFKIKVSS</sequence>
<proteinExistence type="predicted"/>
<reference evidence="1" key="1">
    <citation type="submission" date="2018-05" db="EMBL/GenBank/DDBJ databases">
        <authorList>
            <person name="Lanie J.A."/>
            <person name="Ng W.-L."/>
            <person name="Kazmierczak K.M."/>
            <person name="Andrzejewski T.M."/>
            <person name="Davidsen T.M."/>
            <person name="Wayne K.J."/>
            <person name="Tettelin H."/>
            <person name="Glass J.I."/>
            <person name="Rusch D."/>
            <person name="Podicherti R."/>
            <person name="Tsui H.-C.T."/>
            <person name="Winkler M.E."/>
        </authorList>
    </citation>
    <scope>NUCLEOTIDE SEQUENCE</scope>
</reference>
<evidence type="ECO:0000313" key="1">
    <source>
        <dbReference type="EMBL" id="SVD77719.1"/>
    </source>
</evidence>